<sequence length="35" mass="4081">MIRKRRLELRLERSHAPGGPFGILPRLVRPFGQPE</sequence>
<comment type="caution">
    <text evidence="1">The sequence shown here is derived from an EMBL/GenBank/DDBJ whole genome shotgun (WGS) entry which is preliminary data.</text>
</comment>
<evidence type="ECO:0000313" key="1">
    <source>
        <dbReference type="EMBL" id="NYK11745.1"/>
    </source>
</evidence>
<organism evidence="1 2">
    <name type="scientific">Leifsonia naganoensis</name>
    <dbReference type="NCBI Taxonomy" id="150025"/>
    <lineage>
        <taxon>Bacteria</taxon>
        <taxon>Bacillati</taxon>
        <taxon>Actinomycetota</taxon>
        <taxon>Actinomycetes</taxon>
        <taxon>Micrococcales</taxon>
        <taxon>Microbacteriaceae</taxon>
        <taxon>Leifsonia</taxon>
    </lineage>
</organism>
<name>A0A853DYM4_9MICO</name>
<proteinExistence type="predicted"/>
<accession>A0A853DYM4</accession>
<dbReference type="AlphaFoldDB" id="A0A853DYM4"/>
<keyword evidence="2" id="KW-1185">Reference proteome</keyword>
<evidence type="ECO:0000313" key="2">
    <source>
        <dbReference type="Proteomes" id="UP000521075"/>
    </source>
</evidence>
<reference evidence="1 2" key="1">
    <citation type="submission" date="2020-07" db="EMBL/GenBank/DDBJ databases">
        <title>Sequencing the genomes of 1000 actinobacteria strains.</title>
        <authorList>
            <person name="Klenk H.-P."/>
        </authorList>
    </citation>
    <scope>NUCLEOTIDE SEQUENCE [LARGE SCALE GENOMIC DNA]</scope>
    <source>
        <strain evidence="1 2">DSM 15166</strain>
    </source>
</reference>
<dbReference type="Proteomes" id="UP000521075">
    <property type="component" value="Unassembled WGS sequence"/>
</dbReference>
<dbReference type="EMBL" id="JACCHJ010000001">
    <property type="protein sequence ID" value="NYK11745.1"/>
    <property type="molecule type" value="Genomic_DNA"/>
</dbReference>
<protein>
    <submittedName>
        <fullName evidence="1">Uncharacterized protein</fullName>
    </submittedName>
</protein>
<gene>
    <name evidence="1" type="ORF">HNR14_003626</name>
</gene>